<dbReference type="Pfam" id="PF13383">
    <property type="entry name" value="Methyltransf_22"/>
    <property type="match status" value="1"/>
</dbReference>
<organism evidence="3 4">
    <name type="scientific">Edaphochlamys debaryana</name>
    <dbReference type="NCBI Taxonomy" id="47281"/>
    <lineage>
        <taxon>Eukaryota</taxon>
        <taxon>Viridiplantae</taxon>
        <taxon>Chlorophyta</taxon>
        <taxon>core chlorophytes</taxon>
        <taxon>Chlorophyceae</taxon>
        <taxon>CS clade</taxon>
        <taxon>Chlamydomonadales</taxon>
        <taxon>Chlamydomonadales incertae sedis</taxon>
        <taxon>Edaphochlamys</taxon>
    </lineage>
</organism>
<evidence type="ECO:0000259" key="2">
    <source>
        <dbReference type="Pfam" id="PF13383"/>
    </source>
</evidence>
<dbReference type="AlphaFoldDB" id="A0A835XNX3"/>
<feature type="domain" description="Methyltransferase" evidence="2">
    <location>
        <begin position="118"/>
        <end position="308"/>
    </location>
</feature>
<dbReference type="InterPro" id="IPR026913">
    <property type="entry name" value="METTL24"/>
</dbReference>
<evidence type="ECO:0000313" key="4">
    <source>
        <dbReference type="Proteomes" id="UP000612055"/>
    </source>
</evidence>
<sequence>MRLRALSRLPLLFGLALPLLCSANPQNQAAADHAALSASWHAPHLPARVHLQPGQYGLEAVHNLSMWRSTLLSRVEQFMTDVGHSDHPGGHSRFDPFMPVVACPPGRPLHMVGNATPQDHDGGKWLCGLPQPRPGSEARPCIILSLGSNNNYVFEEAVMKESPCRVVTLDCTVDGRNLSDRHTFHKLCIGSQDTADKNPGLFVTYPQLTAKLGLESSPLLKIDVEGYEFPVLSAWTETTAGLPEQIAMEIHSSNAASDSSANPPRWHRPEFGVRDLALVFWHMANLGYAIISREDNVWDNGVAEYSFLRVEAPARFRLGPNAADPFRL</sequence>
<dbReference type="PANTHER" id="PTHR32026">
    <property type="entry name" value="METHYLTRANSFERASE-LIKE PROTEIN 24"/>
    <property type="match status" value="1"/>
</dbReference>
<keyword evidence="1" id="KW-0732">Signal</keyword>
<dbReference type="InterPro" id="IPR025714">
    <property type="entry name" value="Methyltranfer_dom"/>
</dbReference>
<evidence type="ECO:0000313" key="3">
    <source>
        <dbReference type="EMBL" id="KAG2486233.1"/>
    </source>
</evidence>
<reference evidence="3" key="1">
    <citation type="journal article" date="2020" name="bioRxiv">
        <title>Comparative genomics of Chlamydomonas.</title>
        <authorList>
            <person name="Craig R.J."/>
            <person name="Hasan A.R."/>
            <person name="Ness R.W."/>
            <person name="Keightley P.D."/>
        </authorList>
    </citation>
    <scope>NUCLEOTIDE SEQUENCE</scope>
    <source>
        <strain evidence="3">CCAP 11/70</strain>
    </source>
</reference>
<accession>A0A835XNX3</accession>
<name>A0A835XNX3_9CHLO</name>
<comment type="caution">
    <text evidence="3">The sequence shown here is derived from an EMBL/GenBank/DDBJ whole genome shotgun (WGS) entry which is preliminary data.</text>
</comment>
<dbReference type="OrthoDB" id="2015045at2759"/>
<feature type="chain" id="PRO_5032461453" description="Methyltransferase domain-containing protein" evidence="1">
    <location>
        <begin position="24"/>
        <end position="328"/>
    </location>
</feature>
<proteinExistence type="predicted"/>
<feature type="signal peptide" evidence="1">
    <location>
        <begin position="1"/>
        <end position="23"/>
    </location>
</feature>
<keyword evidence="4" id="KW-1185">Reference proteome</keyword>
<protein>
    <recommendedName>
        <fullName evidence="2">Methyltransferase domain-containing protein</fullName>
    </recommendedName>
</protein>
<dbReference type="EMBL" id="JAEHOE010000115">
    <property type="protein sequence ID" value="KAG2486233.1"/>
    <property type="molecule type" value="Genomic_DNA"/>
</dbReference>
<gene>
    <name evidence="3" type="ORF">HYH03_015058</name>
</gene>
<dbReference type="PANTHER" id="PTHR32026:SF10">
    <property type="entry name" value="METHYLTRANSFERASE-LIKE PROTEIN 24-RELATED"/>
    <property type="match status" value="1"/>
</dbReference>
<dbReference type="Proteomes" id="UP000612055">
    <property type="component" value="Unassembled WGS sequence"/>
</dbReference>
<evidence type="ECO:0000256" key="1">
    <source>
        <dbReference type="SAM" id="SignalP"/>
    </source>
</evidence>